<feature type="compositionally biased region" description="Polar residues" evidence="1">
    <location>
        <begin position="124"/>
        <end position="138"/>
    </location>
</feature>
<feature type="compositionally biased region" description="Basic residues" evidence="1">
    <location>
        <begin position="157"/>
        <end position="168"/>
    </location>
</feature>
<organism evidence="2 3">
    <name type="scientific">Ascobolus immersus RN42</name>
    <dbReference type="NCBI Taxonomy" id="1160509"/>
    <lineage>
        <taxon>Eukaryota</taxon>
        <taxon>Fungi</taxon>
        <taxon>Dikarya</taxon>
        <taxon>Ascomycota</taxon>
        <taxon>Pezizomycotina</taxon>
        <taxon>Pezizomycetes</taxon>
        <taxon>Pezizales</taxon>
        <taxon>Ascobolaceae</taxon>
        <taxon>Ascobolus</taxon>
    </lineage>
</organism>
<evidence type="ECO:0000313" key="2">
    <source>
        <dbReference type="EMBL" id="RPA81438.1"/>
    </source>
</evidence>
<keyword evidence="3" id="KW-1185">Reference proteome</keyword>
<feature type="region of interest" description="Disordered" evidence="1">
    <location>
        <begin position="1"/>
        <end position="73"/>
    </location>
</feature>
<gene>
    <name evidence="2" type="ORF">BJ508DRAFT_306478</name>
</gene>
<feature type="region of interest" description="Disordered" evidence="1">
    <location>
        <begin position="124"/>
        <end position="173"/>
    </location>
</feature>
<dbReference type="Proteomes" id="UP000275078">
    <property type="component" value="Unassembled WGS sequence"/>
</dbReference>
<accession>A0A3N4I9T3</accession>
<feature type="compositionally biased region" description="Low complexity" evidence="1">
    <location>
        <begin position="1"/>
        <end position="25"/>
    </location>
</feature>
<protein>
    <submittedName>
        <fullName evidence="2">Uncharacterized protein</fullName>
    </submittedName>
</protein>
<proteinExistence type="predicted"/>
<feature type="compositionally biased region" description="Low complexity" evidence="1">
    <location>
        <begin position="64"/>
        <end position="73"/>
    </location>
</feature>
<reference evidence="2 3" key="1">
    <citation type="journal article" date="2018" name="Nat. Ecol. Evol.">
        <title>Pezizomycetes genomes reveal the molecular basis of ectomycorrhizal truffle lifestyle.</title>
        <authorList>
            <person name="Murat C."/>
            <person name="Payen T."/>
            <person name="Noel B."/>
            <person name="Kuo A."/>
            <person name="Morin E."/>
            <person name="Chen J."/>
            <person name="Kohler A."/>
            <person name="Krizsan K."/>
            <person name="Balestrini R."/>
            <person name="Da Silva C."/>
            <person name="Montanini B."/>
            <person name="Hainaut M."/>
            <person name="Levati E."/>
            <person name="Barry K.W."/>
            <person name="Belfiori B."/>
            <person name="Cichocki N."/>
            <person name="Clum A."/>
            <person name="Dockter R.B."/>
            <person name="Fauchery L."/>
            <person name="Guy J."/>
            <person name="Iotti M."/>
            <person name="Le Tacon F."/>
            <person name="Lindquist E.A."/>
            <person name="Lipzen A."/>
            <person name="Malagnac F."/>
            <person name="Mello A."/>
            <person name="Molinier V."/>
            <person name="Miyauchi S."/>
            <person name="Poulain J."/>
            <person name="Riccioni C."/>
            <person name="Rubini A."/>
            <person name="Sitrit Y."/>
            <person name="Splivallo R."/>
            <person name="Traeger S."/>
            <person name="Wang M."/>
            <person name="Zifcakova L."/>
            <person name="Wipf D."/>
            <person name="Zambonelli A."/>
            <person name="Paolocci F."/>
            <person name="Nowrousian M."/>
            <person name="Ottonello S."/>
            <person name="Baldrian P."/>
            <person name="Spatafora J.W."/>
            <person name="Henrissat B."/>
            <person name="Nagy L.G."/>
            <person name="Aury J.M."/>
            <person name="Wincker P."/>
            <person name="Grigoriev I.V."/>
            <person name="Bonfante P."/>
            <person name="Martin F.M."/>
        </authorList>
    </citation>
    <scope>NUCLEOTIDE SEQUENCE [LARGE SCALE GENOMIC DNA]</scope>
    <source>
        <strain evidence="2 3">RN42</strain>
    </source>
</reference>
<evidence type="ECO:0000313" key="3">
    <source>
        <dbReference type="Proteomes" id="UP000275078"/>
    </source>
</evidence>
<evidence type="ECO:0000256" key="1">
    <source>
        <dbReference type="SAM" id="MobiDB-lite"/>
    </source>
</evidence>
<name>A0A3N4I9T3_ASCIM</name>
<dbReference type="AlphaFoldDB" id="A0A3N4I9T3"/>
<sequence length="356" mass="40534">MTTLKTAPTTKRGTKTTKTPTLPTRRSSRIASLAPSTRCGTLDPEGPPSRSVTADPEELPDAPPSNASTSAPPPVASVLPYPFLLPPVACIERPRVIWNPQSNPLPQQDSTPSLQAASRVAWDPQNTPLPQQHSSTPSLPAKRRLRSTHDGSEPKLPVKRPRASKKQKKAEPVRTYGPVTDVYTTIHQYEDFIAAAPPGSPNRKMLIQTKRFILRDMNDRNQDVQHMQKIYVPIEEWTLSQLRVPYLEETAYDEGLWWSYDERDRKNFLAVIEAYNTGALRLEDRKHFLATALFWNGKMRGAGWREPEWTLPAKKRRRQKRGDGMPREWEEAVAYQREEPEGKLWMEDGMLAHHRI</sequence>
<dbReference type="EMBL" id="ML119679">
    <property type="protein sequence ID" value="RPA81438.1"/>
    <property type="molecule type" value="Genomic_DNA"/>
</dbReference>